<protein>
    <submittedName>
        <fullName evidence="4">NTR domain-containing protein</fullName>
    </submittedName>
</protein>
<reference evidence="5" key="1">
    <citation type="journal article" date="2008" name="Nat. Genet.">
        <title>The Pristionchus pacificus genome provides a unique perspective on nematode lifestyle and parasitism.</title>
        <authorList>
            <person name="Dieterich C."/>
            <person name="Clifton S.W."/>
            <person name="Schuster L.N."/>
            <person name="Chinwalla A."/>
            <person name="Delehaunty K."/>
            <person name="Dinkelacker I."/>
            <person name="Fulton L."/>
            <person name="Fulton R."/>
            <person name="Godfrey J."/>
            <person name="Minx P."/>
            <person name="Mitreva M."/>
            <person name="Roeseler W."/>
            <person name="Tian H."/>
            <person name="Witte H."/>
            <person name="Yang S.P."/>
            <person name="Wilson R.K."/>
            <person name="Sommer R.J."/>
        </authorList>
    </citation>
    <scope>NUCLEOTIDE SEQUENCE [LARGE SCALE GENOMIC DNA]</scope>
    <source>
        <strain evidence="5">PS312</strain>
    </source>
</reference>
<dbReference type="CDD" id="cd03577">
    <property type="entry name" value="NTR_TIMP_like"/>
    <property type="match status" value="1"/>
</dbReference>
<keyword evidence="5" id="KW-1185">Reference proteome</keyword>
<dbReference type="Pfam" id="PF00965">
    <property type="entry name" value="TIMP"/>
    <property type="match status" value="1"/>
</dbReference>
<dbReference type="PANTHER" id="PTHR11844">
    <property type="entry name" value="METALLOPROTEASE INHIBITOR"/>
    <property type="match status" value="1"/>
</dbReference>
<proteinExistence type="predicted"/>
<dbReference type="InterPro" id="IPR008993">
    <property type="entry name" value="TIMP-like_OB-fold"/>
</dbReference>
<dbReference type="Gene3D" id="2.40.50.120">
    <property type="match status" value="1"/>
</dbReference>
<keyword evidence="3" id="KW-1015">Disulfide bond</keyword>
<evidence type="ECO:0000256" key="1">
    <source>
        <dbReference type="ARBA" id="ARBA00004613"/>
    </source>
</evidence>
<dbReference type="GO" id="GO:0051045">
    <property type="term" value="P:negative regulation of membrane protein ectodomain proteolysis"/>
    <property type="evidence" value="ECO:0000318"/>
    <property type="project" value="GO_Central"/>
</dbReference>
<gene>
    <name evidence="4" type="primary">WBGene00275793</name>
</gene>
<evidence type="ECO:0000256" key="2">
    <source>
        <dbReference type="ARBA" id="ARBA00022525"/>
    </source>
</evidence>
<dbReference type="OrthoDB" id="5792739at2759"/>
<dbReference type="GO" id="GO:0005615">
    <property type="term" value="C:extracellular space"/>
    <property type="evidence" value="ECO:0000318"/>
    <property type="project" value="GO_Central"/>
</dbReference>
<dbReference type="SMART" id="SM00206">
    <property type="entry name" value="NTR"/>
    <property type="match status" value="1"/>
</dbReference>
<comment type="subcellular location">
    <subcellularLocation>
        <location evidence="1">Secreted</location>
    </subcellularLocation>
</comment>
<dbReference type="FunFam" id="2.40.50.120:FF:000024">
    <property type="entry name" value="Putative metalloproteinase inhibitor tag-225"/>
    <property type="match status" value="1"/>
</dbReference>
<accession>A0A2A6BSX8</accession>
<keyword evidence="2" id="KW-0964">Secreted</keyword>
<dbReference type="AlphaFoldDB" id="A0A2A6BSX8"/>
<dbReference type="Proteomes" id="UP000005239">
    <property type="component" value="Unassembled WGS sequence"/>
</dbReference>
<dbReference type="GO" id="GO:0031012">
    <property type="term" value="C:extracellular matrix"/>
    <property type="evidence" value="ECO:0000318"/>
    <property type="project" value="GO_Central"/>
</dbReference>
<dbReference type="GO" id="GO:0008191">
    <property type="term" value="F:metalloendopeptidase inhibitor activity"/>
    <property type="evidence" value="ECO:0000318"/>
    <property type="project" value="GO_Central"/>
</dbReference>
<sequence>MLPLLLLLPLGTLACIPMKVIDRGIPAVPGGGGGGPAAQVTGCKLGAVKQISQADLDARYCTMAGMPVGCAAGQGCVAAMITATMVSCPPTAPDLVYQLPNGDVNGGPFPEAACVNEMWGLTGGPFPSPDMYPYINHHDPSAVWIGVHVSPSNRQSARSTCPPGLPRRMIFLHKMIAFLSLIALSHACSCAERTPEEIFCHSDFVSKVRVVHEMSNSRVTVYTIKHLHVLKKPDNFTLSREVITAAQSATCGVLLEEGQEILLAGSAHHGFMSINACSKIDPNFDTREFKNVDCPARSARKHVRAEIISAH</sequence>
<reference evidence="4" key="2">
    <citation type="submission" date="2022-06" db="UniProtKB">
        <authorList>
            <consortium name="EnsemblMetazoa"/>
        </authorList>
    </citation>
    <scope>IDENTIFICATION</scope>
    <source>
        <strain evidence="4">PS312</strain>
    </source>
</reference>
<dbReference type="InterPro" id="IPR001134">
    <property type="entry name" value="Netrin_domain"/>
</dbReference>
<dbReference type="PROSITE" id="PS50189">
    <property type="entry name" value="NTR"/>
    <property type="match status" value="1"/>
</dbReference>
<dbReference type="SUPFAM" id="SSF50242">
    <property type="entry name" value="TIMP-like"/>
    <property type="match status" value="1"/>
</dbReference>
<evidence type="ECO:0000313" key="5">
    <source>
        <dbReference type="Proteomes" id="UP000005239"/>
    </source>
</evidence>
<dbReference type="EnsemblMetazoa" id="PPA37424.1">
    <property type="protein sequence ID" value="PPA37424.1"/>
    <property type="gene ID" value="WBGene00275793"/>
</dbReference>
<organism evidence="4 5">
    <name type="scientific">Pristionchus pacificus</name>
    <name type="common">Parasitic nematode worm</name>
    <dbReference type="NCBI Taxonomy" id="54126"/>
    <lineage>
        <taxon>Eukaryota</taxon>
        <taxon>Metazoa</taxon>
        <taxon>Ecdysozoa</taxon>
        <taxon>Nematoda</taxon>
        <taxon>Chromadorea</taxon>
        <taxon>Rhabditida</taxon>
        <taxon>Rhabditina</taxon>
        <taxon>Diplogasteromorpha</taxon>
        <taxon>Diplogasteroidea</taxon>
        <taxon>Neodiplogasteridae</taxon>
        <taxon>Pristionchus</taxon>
    </lineage>
</organism>
<accession>A0A8R1YQ00</accession>
<dbReference type="PANTHER" id="PTHR11844:SF25">
    <property type="entry name" value="NTR DOMAIN-CONTAINING PROTEIN"/>
    <property type="match status" value="1"/>
</dbReference>
<name>A0A2A6BSX8_PRIPA</name>
<evidence type="ECO:0000256" key="3">
    <source>
        <dbReference type="ARBA" id="ARBA00023157"/>
    </source>
</evidence>
<evidence type="ECO:0000313" key="4">
    <source>
        <dbReference type="EnsemblMetazoa" id="PPA37424.1"/>
    </source>
</evidence>
<dbReference type="InterPro" id="IPR001820">
    <property type="entry name" value="TIMP"/>
</dbReference>